<dbReference type="InterPro" id="IPR005116">
    <property type="entry name" value="Transp-assoc_OB_typ1"/>
</dbReference>
<dbReference type="PANTHER" id="PTHR43514:SF10">
    <property type="entry name" value="MOLYBDENUM IMPORT ATP-BINDING PROTEIN MODC 2"/>
    <property type="match status" value="1"/>
</dbReference>
<keyword evidence="13" id="KW-1185">Reference proteome</keyword>
<dbReference type="Gene3D" id="3.40.50.300">
    <property type="entry name" value="P-loop containing nucleotide triphosphate hydrolases"/>
    <property type="match status" value="1"/>
</dbReference>
<evidence type="ECO:0000256" key="4">
    <source>
        <dbReference type="ARBA" id="ARBA00022519"/>
    </source>
</evidence>
<dbReference type="RefSeq" id="WP_121987574.1">
    <property type="nucleotide sequence ID" value="NZ_OUNR01000001.1"/>
</dbReference>
<dbReference type="AlphaFoldDB" id="A0A330L0U7"/>
<dbReference type="SMART" id="SM00382">
    <property type="entry name" value="AAA"/>
    <property type="match status" value="1"/>
</dbReference>
<dbReference type="PROSITE" id="PS00211">
    <property type="entry name" value="ABC_TRANSPORTER_1"/>
    <property type="match status" value="1"/>
</dbReference>
<evidence type="ECO:0000256" key="7">
    <source>
        <dbReference type="ARBA" id="ARBA00022967"/>
    </source>
</evidence>
<dbReference type="Pfam" id="PF03459">
    <property type="entry name" value="TOBE"/>
    <property type="match status" value="1"/>
</dbReference>
<evidence type="ECO:0000256" key="5">
    <source>
        <dbReference type="ARBA" id="ARBA00022741"/>
    </source>
</evidence>
<dbReference type="GO" id="GO:0015098">
    <property type="term" value="F:molybdate ion transmembrane transporter activity"/>
    <property type="evidence" value="ECO:0007669"/>
    <property type="project" value="InterPro"/>
</dbReference>
<evidence type="ECO:0000256" key="8">
    <source>
        <dbReference type="ARBA" id="ARBA00023136"/>
    </source>
</evidence>
<keyword evidence="4" id="KW-0997">Cell inner membrane</keyword>
<dbReference type="PROSITE" id="PS51866">
    <property type="entry name" value="MOP"/>
    <property type="match status" value="1"/>
</dbReference>
<dbReference type="EMBL" id="OUNR01000001">
    <property type="protein sequence ID" value="SPP62957.1"/>
    <property type="molecule type" value="Genomic_DNA"/>
</dbReference>
<accession>A0A330L0U7</accession>
<organism evidence="12 13">
    <name type="scientific">Nitrospira lenta</name>
    <dbReference type="NCBI Taxonomy" id="1436998"/>
    <lineage>
        <taxon>Bacteria</taxon>
        <taxon>Pseudomonadati</taxon>
        <taxon>Nitrospirota</taxon>
        <taxon>Nitrospiria</taxon>
        <taxon>Nitrospirales</taxon>
        <taxon>Nitrospiraceae</taxon>
        <taxon>Nitrospira</taxon>
    </lineage>
</organism>
<reference evidence="13" key="1">
    <citation type="submission" date="2018-04" db="EMBL/GenBank/DDBJ databases">
        <authorList>
            <person name="Lucker S."/>
            <person name="Sakoula D."/>
        </authorList>
    </citation>
    <scope>NUCLEOTIDE SEQUENCE [LARGE SCALE GENOMIC DNA]</scope>
</reference>
<dbReference type="EC" id="3.6.3.29" evidence="12"/>
<keyword evidence="1" id="KW-0813">Transport</keyword>
<dbReference type="InterPro" id="IPR004606">
    <property type="entry name" value="Mop_domain"/>
</dbReference>
<keyword evidence="2" id="KW-1003">Cell membrane</keyword>
<evidence type="ECO:0000256" key="1">
    <source>
        <dbReference type="ARBA" id="ARBA00022448"/>
    </source>
</evidence>
<keyword evidence="3 9" id="KW-0500">Molybdenum</keyword>
<evidence type="ECO:0000313" key="12">
    <source>
        <dbReference type="EMBL" id="SPP62957.1"/>
    </source>
</evidence>
<dbReference type="GO" id="GO:0140359">
    <property type="term" value="F:ABC-type transporter activity"/>
    <property type="evidence" value="ECO:0007669"/>
    <property type="project" value="InterPro"/>
</dbReference>
<dbReference type="InterPro" id="IPR003439">
    <property type="entry name" value="ABC_transporter-like_ATP-bd"/>
</dbReference>
<sequence>MTRLIARFDVAYPDFRLQAELDMPAAGILALFGPSGSGKTTLVRCLAGLERAPSGYLRLGDDVWQDESRDLYVPISRRSIGYVFQDARLFPHLSVRSNLMYGFHRTPSQLRRVSVEQVVEMLGIESLLDRRTHKLSGGEQQRIAIGRALLTSPRLLLLDEPLSSLDGERKREILPFIQRLYREMQIPIVYVSHSLNEILQLAHHIAFLRQGKIVAVGPLSEVFARLDLHQALGPNPIGGVIDVTVAAHEPEFGLTRLQFNGQSLYVPFRPFDIGEPLRAHILSSDVSLMLGPPSVDTSILNRLEATVVDIKEADQSTMDVLLDVGCPLVARITRKSFVHLHLKPGLKLTAHIKAAALVEGLTE</sequence>
<evidence type="ECO:0000313" key="13">
    <source>
        <dbReference type="Proteomes" id="UP000248168"/>
    </source>
</evidence>
<feature type="domain" description="ABC transporter" evidence="10">
    <location>
        <begin position="1"/>
        <end position="235"/>
    </location>
</feature>
<dbReference type="GO" id="GO:0005524">
    <property type="term" value="F:ATP binding"/>
    <property type="evidence" value="ECO:0007669"/>
    <property type="project" value="UniProtKB-KW"/>
</dbReference>
<dbReference type="InterPro" id="IPR011868">
    <property type="entry name" value="ModC_ABC_ATP-bd"/>
</dbReference>
<keyword evidence="8" id="KW-0472">Membrane</keyword>
<dbReference type="GO" id="GO:0016020">
    <property type="term" value="C:membrane"/>
    <property type="evidence" value="ECO:0007669"/>
    <property type="project" value="InterPro"/>
</dbReference>
<dbReference type="SUPFAM" id="SSF50331">
    <property type="entry name" value="MOP-like"/>
    <property type="match status" value="1"/>
</dbReference>
<dbReference type="Gene3D" id="2.40.50.100">
    <property type="match status" value="1"/>
</dbReference>
<dbReference type="Proteomes" id="UP000248168">
    <property type="component" value="Unassembled WGS sequence"/>
</dbReference>
<dbReference type="InterPro" id="IPR008995">
    <property type="entry name" value="Mo/tungstate-bd_C_term_dom"/>
</dbReference>
<dbReference type="Pfam" id="PF00005">
    <property type="entry name" value="ABC_tran"/>
    <property type="match status" value="1"/>
</dbReference>
<evidence type="ECO:0000259" key="11">
    <source>
        <dbReference type="PROSITE" id="PS51866"/>
    </source>
</evidence>
<dbReference type="PANTHER" id="PTHR43514">
    <property type="entry name" value="ABC TRANSPORTER I FAMILY MEMBER 10"/>
    <property type="match status" value="1"/>
</dbReference>
<dbReference type="GO" id="GO:0016887">
    <property type="term" value="F:ATP hydrolysis activity"/>
    <property type="evidence" value="ECO:0007669"/>
    <property type="project" value="InterPro"/>
</dbReference>
<dbReference type="FunCoup" id="A0A330L0U7">
    <property type="interactions" value="52"/>
</dbReference>
<evidence type="ECO:0000256" key="6">
    <source>
        <dbReference type="ARBA" id="ARBA00022840"/>
    </source>
</evidence>
<dbReference type="OrthoDB" id="9802264at2"/>
<keyword evidence="12" id="KW-0378">Hydrolase</keyword>
<evidence type="ECO:0000259" key="10">
    <source>
        <dbReference type="PROSITE" id="PS50893"/>
    </source>
</evidence>
<dbReference type="InterPro" id="IPR050334">
    <property type="entry name" value="Molybdenum_import_ModC"/>
</dbReference>
<dbReference type="InterPro" id="IPR017871">
    <property type="entry name" value="ABC_transporter-like_CS"/>
</dbReference>
<keyword evidence="6 12" id="KW-0067">ATP-binding</keyword>
<dbReference type="InterPro" id="IPR003593">
    <property type="entry name" value="AAA+_ATPase"/>
</dbReference>
<dbReference type="SUPFAM" id="SSF52540">
    <property type="entry name" value="P-loop containing nucleoside triphosphate hydrolases"/>
    <property type="match status" value="1"/>
</dbReference>
<protein>
    <submittedName>
        <fullName evidence="12">Molybdenum import ATP-binding protein ModC</fullName>
        <ecNumber evidence="12">3.6.3.29</ecNumber>
    </submittedName>
</protein>
<feature type="domain" description="Mop" evidence="11">
    <location>
        <begin position="296"/>
        <end position="361"/>
    </location>
</feature>
<keyword evidence="7" id="KW-1278">Translocase</keyword>
<dbReference type="PROSITE" id="PS50893">
    <property type="entry name" value="ABC_TRANSPORTER_2"/>
    <property type="match status" value="1"/>
</dbReference>
<evidence type="ECO:0000256" key="9">
    <source>
        <dbReference type="PROSITE-ProRule" id="PRU01213"/>
    </source>
</evidence>
<evidence type="ECO:0000256" key="2">
    <source>
        <dbReference type="ARBA" id="ARBA00022475"/>
    </source>
</evidence>
<evidence type="ECO:0000256" key="3">
    <source>
        <dbReference type="ARBA" id="ARBA00022505"/>
    </source>
</evidence>
<dbReference type="NCBIfam" id="TIGR02142">
    <property type="entry name" value="modC_ABC"/>
    <property type="match status" value="1"/>
</dbReference>
<gene>
    <name evidence="12" type="primary">modC</name>
    <name evidence="12" type="ORF">NITLEN_10043</name>
</gene>
<dbReference type="InParanoid" id="A0A330L0U7"/>
<name>A0A330L0U7_9BACT</name>
<keyword evidence="5" id="KW-0547">Nucleotide-binding</keyword>
<dbReference type="InterPro" id="IPR027417">
    <property type="entry name" value="P-loop_NTPase"/>
</dbReference>
<proteinExistence type="predicted"/>